<accession>A0A3D9I384</accession>
<evidence type="ECO:0000256" key="4">
    <source>
        <dbReference type="ARBA" id="ARBA00022692"/>
    </source>
</evidence>
<dbReference type="Gene3D" id="1.10.3720.10">
    <property type="entry name" value="MetI-like"/>
    <property type="match status" value="1"/>
</dbReference>
<organism evidence="9 10">
    <name type="scientific">Cohnella phaseoli</name>
    <dbReference type="NCBI Taxonomy" id="456490"/>
    <lineage>
        <taxon>Bacteria</taxon>
        <taxon>Bacillati</taxon>
        <taxon>Bacillota</taxon>
        <taxon>Bacilli</taxon>
        <taxon>Bacillales</taxon>
        <taxon>Paenibacillaceae</taxon>
        <taxon>Cohnella</taxon>
    </lineage>
</organism>
<keyword evidence="6 7" id="KW-0472">Membrane</keyword>
<reference evidence="9 10" key="1">
    <citation type="submission" date="2018-07" db="EMBL/GenBank/DDBJ databases">
        <title>Genomic Encyclopedia of Type Strains, Phase III (KMG-III): the genomes of soil and plant-associated and newly described type strains.</title>
        <authorList>
            <person name="Whitman W."/>
        </authorList>
    </citation>
    <scope>NUCLEOTIDE SEQUENCE [LARGE SCALE GENOMIC DNA]</scope>
    <source>
        <strain evidence="9 10">CECT 7287</strain>
    </source>
</reference>
<dbReference type="PANTHER" id="PTHR30193">
    <property type="entry name" value="ABC TRANSPORTER PERMEASE PROTEIN"/>
    <property type="match status" value="1"/>
</dbReference>
<dbReference type="PROSITE" id="PS50928">
    <property type="entry name" value="ABC_TM1"/>
    <property type="match status" value="1"/>
</dbReference>
<dbReference type="GO" id="GO:0005886">
    <property type="term" value="C:plasma membrane"/>
    <property type="evidence" value="ECO:0007669"/>
    <property type="project" value="UniProtKB-SubCell"/>
</dbReference>
<gene>
    <name evidence="9" type="ORF">DFP98_14054</name>
</gene>
<comment type="caution">
    <text evidence="9">The sequence shown here is derived from an EMBL/GenBank/DDBJ whole genome shotgun (WGS) entry which is preliminary data.</text>
</comment>
<keyword evidence="2 7" id="KW-0813">Transport</keyword>
<dbReference type="InterPro" id="IPR035906">
    <property type="entry name" value="MetI-like_sf"/>
</dbReference>
<feature type="transmembrane region" description="Helical" evidence="7">
    <location>
        <begin position="65"/>
        <end position="91"/>
    </location>
</feature>
<evidence type="ECO:0000313" key="10">
    <source>
        <dbReference type="Proteomes" id="UP000256977"/>
    </source>
</evidence>
<feature type="transmembrane region" description="Helical" evidence="7">
    <location>
        <begin position="257"/>
        <end position="276"/>
    </location>
</feature>
<evidence type="ECO:0000256" key="6">
    <source>
        <dbReference type="ARBA" id="ARBA00023136"/>
    </source>
</evidence>
<evidence type="ECO:0000313" key="9">
    <source>
        <dbReference type="EMBL" id="RED56214.1"/>
    </source>
</evidence>
<evidence type="ECO:0000256" key="2">
    <source>
        <dbReference type="ARBA" id="ARBA00022448"/>
    </source>
</evidence>
<dbReference type="OrthoDB" id="5174895at2"/>
<evidence type="ECO:0000256" key="7">
    <source>
        <dbReference type="RuleBase" id="RU363032"/>
    </source>
</evidence>
<feature type="domain" description="ABC transmembrane type-1" evidence="8">
    <location>
        <begin position="66"/>
        <end position="278"/>
    </location>
</feature>
<dbReference type="InterPro" id="IPR051393">
    <property type="entry name" value="ABC_transporter_permease"/>
</dbReference>
<feature type="transmembrane region" description="Helical" evidence="7">
    <location>
        <begin position="201"/>
        <end position="223"/>
    </location>
</feature>
<evidence type="ECO:0000256" key="5">
    <source>
        <dbReference type="ARBA" id="ARBA00022989"/>
    </source>
</evidence>
<feature type="transmembrane region" description="Helical" evidence="7">
    <location>
        <begin position="103"/>
        <end position="123"/>
    </location>
</feature>
<proteinExistence type="inferred from homology"/>
<dbReference type="RefSeq" id="WP_116065014.1">
    <property type="nucleotide sequence ID" value="NZ_QRDZ01000040.1"/>
</dbReference>
<dbReference type="CDD" id="cd06261">
    <property type="entry name" value="TM_PBP2"/>
    <property type="match status" value="1"/>
</dbReference>
<sequence length="289" mass="32349">MHKLERKTYSISFAIPWLLIYGIFFVLPTLFSFYYAFTDWDLTSAKFSGFSNFVEMFNNPVFSTALANTAIFTILSIVLKVGVSLALAMALYHCIASNFFRTIFFSPYVLSYIAIGVLFTAIMHPEIGVLNKALRAIGLDFLALNWLIEKGQVIYSLVFIDVWKSAGFHLAIFIAALQTIPSDMMESASIDGAGPWKKFRYITFPMLASAFNANVIFALIVGLTKFDLVFVTTGGGPGYYSEVLKTLVYKQFAMGRYGLATAGELIIFVIVITLTVTMRKFLDKREVEV</sequence>
<dbReference type="EMBL" id="QRDZ01000040">
    <property type="protein sequence ID" value="RED56214.1"/>
    <property type="molecule type" value="Genomic_DNA"/>
</dbReference>
<dbReference type="GO" id="GO:0055085">
    <property type="term" value="P:transmembrane transport"/>
    <property type="evidence" value="ECO:0007669"/>
    <property type="project" value="InterPro"/>
</dbReference>
<evidence type="ECO:0000259" key="8">
    <source>
        <dbReference type="PROSITE" id="PS50928"/>
    </source>
</evidence>
<name>A0A3D9I384_9BACL</name>
<dbReference type="PANTHER" id="PTHR30193:SF37">
    <property type="entry name" value="INNER MEMBRANE ABC TRANSPORTER PERMEASE PROTEIN YCJO"/>
    <property type="match status" value="1"/>
</dbReference>
<dbReference type="Pfam" id="PF00528">
    <property type="entry name" value="BPD_transp_1"/>
    <property type="match status" value="1"/>
</dbReference>
<feature type="transmembrane region" description="Helical" evidence="7">
    <location>
        <begin position="153"/>
        <end position="180"/>
    </location>
</feature>
<keyword evidence="10" id="KW-1185">Reference proteome</keyword>
<dbReference type="AlphaFoldDB" id="A0A3D9I384"/>
<keyword evidence="3" id="KW-1003">Cell membrane</keyword>
<feature type="transmembrane region" description="Helical" evidence="7">
    <location>
        <begin position="12"/>
        <end position="37"/>
    </location>
</feature>
<dbReference type="Proteomes" id="UP000256977">
    <property type="component" value="Unassembled WGS sequence"/>
</dbReference>
<protein>
    <submittedName>
        <fullName evidence="9">Carbohydrate ABC transporter membrane protein 1 (CUT1 family)</fullName>
    </submittedName>
</protein>
<comment type="similarity">
    <text evidence="7">Belongs to the binding-protein-dependent transport system permease family.</text>
</comment>
<comment type="subcellular location">
    <subcellularLocation>
        <location evidence="1 7">Cell membrane</location>
        <topology evidence="1 7">Multi-pass membrane protein</topology>
    </subcellularLocation>
</comment>
<dbReference type="SUPFAM" id="SSF161098">
    <property type="entry name" value="MetI-like"/>
    <property type="match status" value="1"/>
</dbReference>
<keyword evidence="4 7" id="KW-0812">Transmembrane</keyword>
<evidence type="ECO:0000256" key="1">
    <source>
        <dbReference type="ARBA" id="ARBA00004651"/>
    </source>
</evidence>
<evidence type="ECO:0000256" key="3">
    <source>
        <dbReference type="ARBA" id="ARBA00022475"/>
    </source>
</evidence>
<keyword evidence="5 7" id="KW-1133">Transmembrane helix</keyword>
<dbReference type="InterPro" id="IPR000515">
    <property type="entry name" value="MetI-like"/>
</dbReference>